<organism evidence="2">
    <name type="scientific">bioreactor metagenome</name>
    <dbReference type="NCBI Taxonomy" id="1076179"/>
    <lineage>
        <taxon>unclassified sequences</taxon>
        <taxon>metagenomes</taxon>
        <taxon>ecological metagenomes</taxon>
    </lineage>
</organism>
<accession>A0A644UC00</accession>
<dbReference type="GO" id="GO:0004519">
    <property type="term" value="F:endonuclease activity"/>
    <property type="evidence" value="ECO:0007669"/>
    <property type="project" value="InterPro"/>
</dbReference>
<dbReference type="Gene3D" id="3.40.1350.10">
    <property type="match status" value="1"/>
</dbReference>
<dbReference type="GO" id="GO:0009307">
    <property type="term" value="P:DNA restriction-modification system"/>
    <property type="evidence" value="ECO:0007669"/>
    <property type="project" value="InterPro"/>
</dbReference>
<gene>
    <name evidence="2" type="ORF">SDC9_22227</name>
</gene>
<feature type="domain" description="Restriction endonuclease type IV Mrr" evidence="1">
    <location>
        <begin position="36"/>
        <end position="118"/>
    </location>
</feature>
<dbReference type="InterPro" id="IPR011335">
    <property type="entry name" value="Restrct_endonuc-II-like"/>
</dbReference>
<name>A0A644UC00_9ZZZZ</name>
<protein>
    <recommendedName>
        <fullName evidence="1">Restriction endonuclease type IV Mrr domain-containing protein</fullName>
    </recommendedName>
</protein>
<evidence type="ECO:0000313" key="2">
    <source>
        <dbReference type="EMBL" id="MPL76382.1"/>
    </source>
</evidence>
<proteinExistence type="predicted"/>
<dbReference type="EMBL" id="VSSQ01000097">
    <property type="protein sequence ID" value="MPL76382.1"/>
    <property type="molecule type" value="Genomic_DNA"/>
</dbReference>
<dbReference type="AlphaFoldDB" id="A0A644UC00"/>
<dbReference type="SUPFAM" id="SSF52980">
    <property type="entry name" value="Restriction endonuclease-like"/>
    <property type="match status" value="1"/>
</dbReference>
<evidence type="ECO:0000259" key="1">
    <source>
        <dbReference type="Pfam" id="PF04471"/>
    </source>
</evidence>
<sequence length="253" mass="29355">MLQWIFHIFRCYTFRLQIVTVLLCTKQSPKTIQTVRGKVQVDVFASANTELIQQFICECKCWSTPVSKEKVHAFRTVVNDSGSTLGILISKSGYQSGAIEAAHCSNVLLKDWDGFIALITNKWLFNKLIKLKRIAFPLSIYTDSLDIPWEKLNDKEREIYNKLSSQFMQEYLFGFSLDLKVLQKEFVVIGNQRFEACNDLLDYLEKRYITAIKGYEDIFVNHKIDSYKFERGGYMLSELTDDLFNGWTGDDNI</sequence>
<comment type="caution">
    <text evidence="2">The sequence shown here is derived from an EMBL/GenBank/DDBJ whole genome shotgun (WGS) entry which is preliminary data.</text>
</comment>
<dbReference type="GO" id="GO:0003677">
    <property type="term" value="F:DNA binding"/>
    <property type="evidence" value="ECO:0007669"/>
    <property type="project" value="InterPro"/>
</dbReference>
<reference evidence="2" key="1">
    <citation type="submission" date="2019-08" db="EMBL/GenBank/DDBJ databases">
        <authorList>
            <person name="Kucharzyk K."/>
            <person name="Murdoch R.W."/>
            <person name="Higgins S."/>
            <person name="Loffler F."/>
        </authorList>
    </citation>
    <scope>NUCLEOTIDE SEQUENCE</scope>
</reference>
<dbReference type="InterPro" id="IPR011856">
    <property type="entry name" value="tRNA_endonuc-like_dom_sf"/>
</dbReference>
<dbReference type="InterPro" id="IPR007560">
    <property type="entry name" value="Restrct_endonuc_IV_Mrr"/>
</dbReference>
<dbReference type="Pfam" id="PF04471">
    <property type="entry name" value="Mrr_cat"/>
    <property type="match status" value="1"/>
</dbReference>